<proteinExistence type="predicted"/>
<protein>
    <submittedName>
        <fullName evidence="2">Uncharacterized protein</fullName>
    </submittedName>
</protein>
<accession>A0AA39KXX0</accession>
<keyword evidence="3" id="KW-1185">Reference proteome</keyword>
<dbReference type="AlphaFoldDB" id="A0AA39KXX0"/>
<sequence length="120" mass="13510">MPQGRKGESNGIDEEGDGIDDVRGKNEGGKEDEDEDKKKKKKKKKGKWMCHRTTVIAISKPAGVLCVCTRASHGENYAAIEEDKKTAIEGDRKKAIEEERDFKTSPFELNRSEYPRVRGN</sequence>
<evidence type="ECO:0000256" key="1">
    <source>
        <dbReference type="SAM" id="MobiDB-lite"/>
    </source>
</evidence>
<reference evidence="2" key="2">
    <citation type="submission" date="2023-03" db="EMBL/GenBank/DDBJ databases">
        <authorList>
            <person name="Inwood S.N."/>
            <person name="Skelly J.G."/>
            <person name="Guhlin J."/>
            <person name="Harrop T.W.R."/>
            <person name="Goldson S.G."/>
            <person name="Dearden P.K."/>
        </authorList>
    </citation>
    <scope>NUCLEOTIDE SEQUENCE</scope>
    <source>
        <strain evidence="2">Irish</strain>
        <tissue evidence="2">Whole body</tissue>
    </source>
</reference>
<reference evidence="2" key="1">
    <citation type="journal article" date="2023" name="bioRxiv">
        <title>Scaffold-level genome assemblies of two parasitoid biocontrol wasps reveal the parthenogenesis mechanism and an associated novel virus.</title>
        <authorList>
            <person name="Inwood S."/>
            <person name="Skelly J."/>
            <person name="Guhlin J."/>
            <person name="Harrop T."/>
            <person name="Goldson S."/>
            <person name="Dearden P."/>
        </authorList>
    </citation>
    <scope>NUCLEOTIDE SEQUENCE</scope>
    <source>
        <strain evidence="2">Irish</strain>
        <tissue evidence="2">Whole body</tissue>
    </source>
</reference>
<name>A0AA39KXX0_9HYME</name>
<dbReference type="EMBL" id="JAQQBS010000001">
    <property type="protein sequence ID" value="KAK0177716.1"/>
    <property type="molecule type" value="Genomic_DNA"/>
</dbReference>
<evidence type="ECO:0000313" key="2">
    <source>
        <dbReference type="EMBL" id="KAK0177716.1"/>
    </source>
</evidence>
<organism evidence="2 3">
    <name type="scientific">Microctonus aethiopoides</name>
    <dbReference type="NCBI Taxonomy" id="144406"/>
    <lineage>
        <taxon>Eukaryota</taxon>
        <taxon>Metazoa</taxon>
        <taxon>Ecdysozoa</taxon>
        <taxon>Arthropoda</taxon>
        <taxon>Hexapoda</taxon>
        <taxon>Insecta</taxon>
        <taxon>Pterygota</taxon>
        <taxon>Neoptera</taxon>
        <taxon>Endopterygota</taxon>
        <taxon>Hymenoptera</taxon>
        <taxon>Apocrita</taxon>
        <taxon>Ichneumonoidea</taxon>
        <taxon>Braconidae</taxon>
        <taxon>Euphorinae</taxon>
        <taxon>Microctonus</taxon>
    </lineage>
</organism>
<evidence type="ECO:0000313" key="3">
    <source>
        <dbReference type="Proteomes" id="UP001168990"/>
    </source>
</evidence>
<feature type="compositionally biased region" description="Basic and acidic residues" evidence="1">
    <location>
        <begin position="20"/>
        <end position="29"/>
    </location>
</feature>
<feature type="compositionally biased region" description="Basic residues" evidence="1">
    <location>
        <begin position="38"/>
        <end position="47"/>
    </location>
</feature>
<dbReference type="Proteomes" id="UP001168990">
    <property type="component" value="Unassembled WGS sequence"/>
</dbReference>
<feature type="region of interest" description="Disordered" evidence="1">
    <location>
        <begin position="1"/>
        <end position="47"/>
    </location>
</feature>
<gene>
    <name evidence="2" type="ORF">PV328_001738</name>
</gene>
<comment type="caution">
    <text evidence="2">The sequence shown here is derived from an EMBL/GenBank/DDBJ whole genome shotgun (WGS) entry which is preliminary data.</text>
</comment>